<dbReference type="GO" id="GO:0016779">
    <property type="term" value="F:nucleotidyltransferase activity"/>
    <property type="evidence" value="ECO:0007669"/>
    <property type="project" value="UniProtKB-KW"/>
</dbReference>
<evidence type="ECO:0000256" key="3">
    <source>
        <dbReference type="ARBA" id="ARBA00022679"/>
    </source>
</evidence>
<dbReference type="PANTHER" id="PTHR10339:SF19">
    <property type="entry name" value="GPI-LINKED NAD(P)(+)--ARGININE ADP-RIBOSYLTRANSFERASE 1"/>
    <property type="match status" value="1"/>
</dbReference>
<reference evidence="11 12" key="1">
    <citation type="submission" date="2019-09" db="EMBL/GenBank/DDBJ databases">
        <title>Bird 10,000 Genomes (B10K) Project - Family phase.</title>
        <authorList>
            <person name="Zhang G."/>
        </authorList>
    </citation>
    <scope>NUCLEOTIDE SEQUENCE [LARGE SCALE GENOMIC DNA]</scope>
    <source>
        <strain evidence="11">B10K-DU-001-06</strain>
        <tissue evidence="11">Muscle</tissue>
    </source>
</reference>
<evidence type="ECO:0000256" key="5">
    <source>
        <dbReference type="ARBA" id="ARBA00022729"/>
    </source>
</evidence>
<evidence type="ECO:0000313" key="12">
    <source>
        <dbReference type="Proteomes" id="UP000558958"/>
    </source>
</evidence>
<proteinExistence type="inferred from homology"/>
<evidence type="ECO:0000256" key="1">
    <source>
        <dbReference type="ARBA" id="ARBA00009558"/>
    </source>
</evidence>
<dbReference type="InterPro" id="IPR000768">
    <property type="entry name" value="ART"/>
</dbReference>
<organism evidence="11 12">
    <name type="scientific">Sakesphorus luctuosus</name>
    <dbReference type="NCBI Taxonomy" id="419690"/>
    <lineage>
        <taxon>Eukaryota</taxon>
        <taxon>Metazoa</taxon>
        <taxon>Chordata</taxon>
        <taxon>Craniata</taxon>
        <taxon>Vertebrata</taxon>
        <taxon>Euteleostomi</taxon>
        <taxon>Archelosauria</taxon>
        <taxon>Archosauria</taxon>
        <taxon>Dinosauria</taxon>
        <taxon>Saurischia</taxon>
        <taxon>Theropoda</taxon>
        <taxon>Coelurosauria</taxon>
        <taxon>Aves</taxon>
        <taxon>Neognathae</taxon>
        <taxon>Neoaves</taxon>
        <taxon>Telluraves</taxon>
        <taxon>Australaves</taxon>
        <taxon>Passeriformes</taxon>
        <taxon>Thamnophilidae</taxon>
        <taxon>Sakesphorus</taxon>
    </lineage>
</organism>
<evidence type="ECO:0000256" key="7">
    <source>
        <dbReference type="ARBA" id="ARBA00023027"/>
    </source>
</evidence>
<keyword evidence="12" id="KW-1185">Reference proteome</keyword>
<dbReference type="FunFam" id="3.90.176.10:FF:000001">
    <property type="entry name" value="NAD(P)(+)--arginine ADP-ribosyltransferase"/>
    <property type="match status" value="1"/>
</dbReference>
<evidence type="ECO:0000256" key="10">
    <source>
        <dbReference type="RuleBase" id="RU361228"/>
    </source>
</evidence>
<evidence type="ECO:0000313" key="11">
    <source>
        <dbReference type="EMBL" id="NXG02560.1"/>
    </source>
</evidence>
<dbReference type="GO" id="GO:0106274">
    <property type="term" value="F:NAD+-protein-arginine ADP-ribosyltransferase activity"/>
    <property type="evidence" value="ECO:0007669"/>
    <property type="project" value="UniProtKB-EC"/>
</dbReference>
<dbReference type="Proteomes" id="UP000558958">
    <property type="component" value="Unassembled WGS sequence"/>
</dbReference>
<keyword evidence="3 10" id="KW-0808">Transferase</keyword>
<evidence type="ECO:0000256" key="8">
    <source>
        <dbReference type="ARBA" id="ARBA00023157"/>
    </source>
</evidence>
<feature type="non-terminal residue" evidence="11">
    <location>
        <position position="247"/>
    </location>
</feature>
<keyword evidence="2 10" id="KW-0328">Glycosyltransferase</keyword>
<dbReference type="InterPro" id="IPR050999">
    <property type="entry name" value="ADP-ribosyltransferase_ARG"/>
</dbReference>
<keyword evidence="7 10" id="KW-0520">NAD</keyword>
<dbReference type="GO" id="GO:0003950">
    <property type="term" value="F:NAD+ poly-ADP-ribosyltransferase activity"/>
    <property type="evidence" value="ECO:0007669"/>
    <property type="project" value="TreeGrafter"/>
</dbReference>
<dbReference type="SUPFAM" id="SSF56399">
    <property type="entry name" value="ADP-ribosylation"/>
    <property type="match status" value="1"/>
</dbReference>
<dbReference type="Pfam" id="PF01129">
    <property type="entry name" value="ART"/>
    <property type="match status" value="1"/>
</dbReference>
<evidence type="ECO:0000256" key="6">
    <source>
        <dbReference type="ARBA" id="ARBA00022857"/>
    </source>
</evidence>
<comment type="catalytic activity">
    <reaction evidence="9 10">
        <text>L-arginyl-[protein] + NAD(+) = N(omega)-(ADP-D-ribosyl)-L-arginyl-[protein] + nicotinamide + H(+)</text>
        <dbReference type="Rhea" id="RHEA:19149"/>
        <dbReference type="Rhea" id="RHEA-COMP:10532"/>
        <dbReference type="Rhea" id="RHEA-COMP:15087"/>
        <dbReference type="ChEBI" id="CHEBI:15378"/>
        <dbReference type="ChEBI" id="CHEBI:17154"/>
        <dbReference type="ChEBI" id="CHEBI:29965"/>
        <dbReference type="ChEBI" id="CHEBI:57540"/>
        <dbReference type="ChEBI" id="CHEBI:142554"/>
        <dbReference type="EC" id="2.4.2.31"/>
    </reaction>
</comment>
<keyword evidence="8" id="KW-1015">Disulfide bond</keyword>
<dbReference type="PROSITE" id="PS51996">
    <property type="entry name" value="TR_MART"/>
    <property type="match status" value="1"/>
</dbReference>
<evidence type="ECO:0000256" key="4">
    <source>
        <dbReference type="ARBA" id="ARBA00022695"/>
    </source>
</evidence>
<dbReference type="EMBL" id="VWZD01003690">
    <property type="protein sequence ID" value="NXG02560.1"/>
    <property type="molecule type" value="Genomic_DNA"/>
</dbReference>
<evidence type="ECO:0000256" key="9">
    <source>
        <dbReference type="ARBA" id="ARBA00047597"/>
    </source>
</evidence>
<comment type="similarity">
    <text evidence="1 10">Belongs to the Arg-specific ADP-ribosyltransferase family.</text>
</comment>
<comment type="caution">
    <text evidence="11">The sequence shown here is derived from an EMBL/GenBank/DDBJ whole genome shotgun (WGS) entry which is preliminary data.</text>
</comment>
<feature type="non-terminal residue" evidence="11">
    <location>
        <position position="1"/>
    </location>
</feature>
<dbReference type="GO" id="GO:0044194">
    <property type="term" value="C:cytolytic granule"/>
    <property type="evidence" value="ECO:0007669"/>
    <property type="project" value="UniProtKB-ARBA"/>
</dbReference>
<keyword evidence="5" id="KW-0732">Signal</keyword>
<sequence>LLVLLAGTLATGIEEIVLDMAPNSFDDRYLNCHEEMVEKLPMINRSEFASNKLYAQVWAEAAAQPPRPQGALRQREEAIALMAYTMSSGLSKEFNTAVHEGGRSQQEYLNNFHYKVMHFLLTEALSDLKGAQTPSACFPVYKTIRGTWSTAKQGQIIRFGQFTSTFLTQQEAEGSGAVTVLRLDTCHGAMIKEFSFQTQQEEVLIPPFETFRVTLISHQSDTTFIQLSSHGAYSKYNCAWLKGDIPG</sequence>
<dbReference type="GO" id="GO:0005615">
    <property type="term" value="C:extracellular space"/>
    <property type="evidence" value="ECO:0007669"/>
    <property type="project" value="UniProtKB-ARBA"/>
</dbReference>
<gene>
    <name evidence="11" type="primary">Nrt1_1</name>
    <name evidence="11" type="ORF">SAKLUC_R07218</name>
</gene>
<keyword evidence="4" id="KW-0548">Nucleotidyltransferase</keyword>
<dbReference type="PROSITE" id="PS01291">
    <property type="entry name" value="ART"/>
    <property type="match status" value="1"/>
</dbReference>
<dbReference type="GO" id="GO:0046677">
    <property type="term" value="P:response to antibiotic"/>
    <property type="evidence" value="ECO:0007669"/>
    <property type="project" value="UniProtKB-ARBA"/>
</dbReference>
<dbReference type="PRINTS" id="PR00970">
    <property type="entry name" value="RIBTRNSFRASE"/>
</dbReference>
<dbReference type="AlphaFoldDB" id="A0A7K8YH18"/>
<name>A0A7K8YH18_9PASS</name>
<dbReference type="Gene3D" id="3.90.176.10">
    <property type="entry name" value="Toxin ADP-ribosyltransferase, Chain A, domain 1"/>
    <property type="match status" value="1"/>
</dbReference>
<evidence type="ECO:0000256" key="2">
    <source>
        <dbReference type="ARBA" id="ARBA00022676"/>
    </source>
</evidence>
<accession>A0A7K8YH18</accession>
<dbReference type="PANTHER" id="PTHR10339">
    <property type="entry name" value="ADP-RIBOSYLTRANSFERASE"/>
    <property type="match status" value="1"/>
</dbReference>
<dbReference type="EC" id="2.4.2.31" evidence="10"/>
<keyword evidence="6 10" id="KW-0521">NADP</keyword>
<protein>
    <recommendedName>
        <fullName evidence="10">NAD(P)(+)--arginine ADP-ribosyltransferase</fullName>
        <ecNumber evidence="10">2.4.2.31</ecNumber>
    </recommendedName>
    <alternativeName>
        <fullName evidence="10">Mono(ADP-ribosyl)transferase</fullName>
    </alternativeName>
</protein>